<keyword evidence="1" id="KW-0732">Signal</keyword>
<feature type="chain" id="PRO_5045805428" description="Secreted protein" evidence="1">
    <location>
        <begin position="24"/>
        <end position="99"/>
    </location>
</feature>
<evidence type="ECO:0008006" key="4">
    <source>
        <dbReference type="Google" id="ProtNLM"/>
    </source>
</evidence>
<evidence type="ECO:0000313" key="3">
    <source>
        <dbReference type="Proteomes" id="UP001352852"/>
    </source>
</evidence>
<feature type="signal peptide" evidence="1">
    <location>
        <begin position="1"/>
        <end position="23"/>
    </location>
</feature>
<dbReference type="Proteomes" id="UP001352852">
    <property type="component" value="Unassembled WGS sequence"/>
</dbReference>
<comment type="caution">
    <text evidence="2">The sequence shown here is derived from an EMBL/GenBank/DDBJ whole genome shotgun (WGS) entry which is preliminary data.</text>
</comment>
<evidence type="ECO:0000313" key="2">
    <source>
        <dbReference type="EMBL" id="MED6273984.1"/>
    </source>
</evidence>
<organism evidence="2 3">
    <name type="scientific">Characodon lateralis</name>
    <dbReference type="NCBI Taxonomy" id="208331"/>
    <lineage>
        <taxon>Eukaryota</taxon>
        <taxon>Metazoa</taxon>
        <taxon>Chordata</taxon>
        <taxon>Craniata</taxon>
        <taxon>Vertebrata</taxon>
        <taxon>Euteleostomi</taxon>
        <taxon>Actinopterygii</taxon>
        <taxon>Neopterygii</taxon>
        <taxon>Teleostei</taxon>
        <taxon>Neoteleostei</taxon>
        <taxon>Acanthomorphata</taxon>
        <taxon>Ovalentaria</taxon>
        <taxon>Atherinomorphae</taxon>
        <taxon>Cyprinodontiformes</taxon>
        <taxon>Goodeidae</taxon>
        <taxon>Characodon</taxon>
    </lineage>
</organism>
<accession>A0ABU7DJN0</accession>
<gene>
    <name evidence="2" type="ORF">CHARACLAT_011901</name>
</gene>
<proteinExistence type="predicted"/>
<reference evidence="2 3" key="1">
    <citation type="submission" date="2021-06" db="EMBL/GenBank/DDBJ databases">
        <authorList>
            <person name="Palmer J.M."/>
        </authorList>
    </citation>
    <scope>NUCLEOTIDE SEQUENCE [LARGE SCALE GENOMIC DNA]</scope>
    <source>
        <strain evidence="2 3">CL_MEX2019</strain>
        <tissue evidence="2">Muscle</tissue>
    </source>
</reference>
<name>A0ABU7DJN0_9TELE</name>
<evidence type="ECO:0000256" key="1">
    <source>
        <dbReference type="SAM" id="SignalP"/>
    </source>
</evidence>
<protein>
    <recommendedName>
        <fullName evidence="4">Secreted protein</fullName>
    </recommendedName>
</protein>
<sequence>MKLPDSDFILGGFFSLCLCLVLGRGGLAGLEEGRQSQELIIIIIITTFKCGPGADEVRLHGSPGRAGGCTAHIVDGGKPKKTKMRVSTRFCLLCVHKRL</sequence>
<keyword evidence="3" id="KW-1185">Reference proteome</keyword>
<dbReference type="EMBL" id="JAHUTJ010025403">
    <property type="protein sequence ID" value="MED6273984.1"/>
    <property type="molecule type" value="Genomic_DNA"/>
</dbReference>